<evidence type="ECO:0000313" key="2">
    <source>
        <dbReference type="Proteomes" id="UP000295391"/>
    </source>
</evidence>
<reference evidence="1 2" key="1">
    <citation type="submission" date="2019-03" db="EMBL/GenBank/DDBJ databases">
        <title>Genomic Encyclopedia of Type Strains, Phase III (KMG-III): the genomes of soil and plant-associated and newly described type strains.</title>
        <authorList>
            <person name="Whitman W."/>
        </authorList>
    </citation>
    <scope>NUCLEOTIDE SEQUENCE [LARGE SCALE GENOMIC DNA]</scope>
    <source>
        <strain evidence="1 2">CGMCC 1.7002</strain>
    </source>
</reference>
<dbReference type="CDD" id="cd00580">
    <property type="entry name" value="CHMI"/>
    <property type="match status" value="1"/>
</dbReference>
<keyword evidence="1" id="KW-0413">Isomerase</keyword>
<dbReference type="OrthoDB" id="9814215at2"/>
<dbReference type="EMBL" id="SNYR01000003">
    <property type="protein sequence ID" value="TDQ62055.1"/>
    <property type="molecule type" value="Genomic_DNA"/>
</dbReference>
<dbReference type="Proteomes" id="UP000295391">
    <property type="component" value="Unassembled WGS sequence"/>
</dbReference>
<dbReference type="InterPro" id="IPR004220">
    <property type="entry name" value="5-COMe_2-OHmuconate_Isoase"/>
</dbReference>
<dbReference type="AlphaFoldDB" id="A0A4R6VG34"/>
<gene>
    <name evidence="1" type="ORF">ATL17_3159</name>
</gene>
<proteinExistence type="predicted"/>
<dbReference type="RefSeq" id="WP_133573726.1">
    <property type="nucleotide sequence ID" value="NZ_SNYR01000003.1"/>
</dbReference>
<dbReference type="Pfam" id="PF02962">
    <property type="entry name" value="CHMI"/>
    <property type="match status" value="1"/>
</dbReference>
<dbReference type="PANTHER" id="PTHR37950">
    <property type="entry name" value="4-HYDROXYPHENYLACETATE CATABOLISM PROTEIN"/>
    <property type="match status" value="1"/>
</dbReference>
<dbReference type="Gene3D" id="3.30.429.10">
    <property type="entry name" value="Macrophage Migration Inhibitory Factor"/>
    <property type="match status" value="1"/>
</dbReference>
<organism evidence="1 2">
    <name type="scientific">Maritalea mobilis</name>
    <dbReference type="NCBI Taxonomy" id="483324"/>
    <lineage>
        <taxon>Bacteria</taxon>
        <taxon>Pseudomonadati</taxon>
        <taxon>Pseudomonadota</taxon>
        <taxon>Alphaproteobacteria</taxon>
        <taxon>Hyphomicrobiales</taxon>
        <taxon>Devosiaceae</taxon>
        <taxon>Maritalea</taxon>
    </lineage>
</organism>
<keyword evidence="2" id="KW-1185">Reference proteome</keyword>
<name>A0A4R6VG34_9HYPH</name>
<dbReference type="InterPro" id="IPR014347">
    <property type="entry name" value="Tautomerase/MIF_sf"/>
</dbReference>
<protein>
    <submittedName>
        <fullName evidence="1">5-carboxymethyl-2-hydroxymuconate isomerase</fullName>
    </submittedName>
</protein>
<dbReference type="GO" id="GO:0008704">
    <property type="term" value="F:5-carboxymethyl-2-hydroxymuconate delta-isomerase activity"/>
    <property type="evidence" value="ECO:0007669"/>
    <property type="project" value="InterPro"/>
</dbReference>
<dbReference type="PANTHER" id="PTHR37950:SF1">
    <property type="entry name" value="4-HYDROXYPHENYLACETATE CATABOLISM PROTEIN"/>
    <property type="match status" value="1"/>
</dbReference>
<evidence type="ECO:0000313" key="1">
    <source>
        <dbReference type="EMBL" id="TDQ62055.1"/>
    </source>
</evidence>
<comment type="caution">
    <text evidence="1">The sequence shown here is derived from an EMBL/GenBank/DDBJ whole genome shotgun (WGS) entry which is preliminary data.</text>
</comment>
<accession>A0A4R6VG34</accession>
<sequence length="132" mass="14733">MPHLSIEYSANLADKIDMNALCHALHDVMINAGPFEKGGVRVRAFRADHYAIADLHAENAFVDINLRIGQGRSQEDKKQVGEALIARAQAELASLFETEHFALSLEIREIDAELSWKRNTIHKRIRATGSNA</sequence>
<dbReference type="SUPFAM" id="SSF55331">
    <property type="entry name" value="Tautomerase/MIF"/>
    <property type="match status" value="1"/>
</dbReference>